<reference evidence="1" key="1">
    <citation type="submission" date="2022-04" db="EMBL/GenBank/DDBJ databases">
        <title>Chromosome-scale genome assembly of Holotrichia oblita Faldermann.</title>
        <authorList>
            <person name="Rongchong L."/>
        </authorList>
    </citation>
    <scope>NUCLEOTIDE SEQUENCE</scope>
    <source>
        <strain evidence="1">81SQS9</strain>
    </source>
</reference>
<organism evidence="1 2">
    <name type="scientific">Holotrichia oblita</name>
    <name type="common">Chafer beetle</name>
    <dbReference type="NCBI Taxonomy" id="644536"/>
    <lineage>
        <taxon>Eukaryota</taxon>
        <taxon>Metazoa</taxon>
        <taxon>Ecdysozoa</taxon>
        <taxon>Arthropoda</taxon>
        <taxon>Hexapoda</taxon>
        <taxon>Insecta</taxon>
        <taxon>Pterygota</taxon>
        <taxon>Neoptera</taxon>
        <taxon>Endopterygota</taxon>
        <taxon>Coleoptera</taxon>
        <taxon>Polyphaga</taxon>
        <taxon>Scarabaeiformia</taxon>
        <taxon>Scarabaeidae</taxon>
        <taxon>Melolonthinae</taxon>
        <taxon>Holotrichia</taxon>
    </lineage>
</organism>
<name>A0ACB9TBW5_HOLOL</name>
<evidence type="ECO:0000313" key="1">
    <source>
        <dbReference type="EMBL" id="KAI4464310.1"/>
    </source>
</evidence>
<comment type="caution">
    <text evidence="1">The sequence shown here is derived from an EMBL/GenBank/DDBJ whole genome shotgun (WGS) entry which is preliminary data.</text>
</comment>
<evidence type="ECO:0000313" key="2">
    <source>
        <dbReference type="Proteomes" id="UP001056778"/>
    </source>
</evidence>
<dbReference type="Proteomes" id="UP001056778">
    <property type="component" value="Chromosome 3"/>
</dbReference>
<protein>
    <submittedName>
        <fullName evidence="1">Cuticle protein</fullName>
    </submittedName>
</protein>
<gene>
    <name evidence="1" type="ORF">MML48_3g00007677</name>
</gene>
<proteinExistence type="predicted"/>
<keyword evidence="2" id="KW-1185">Reference proteome</keyword>
<dbReference type="EMBL" id="CM043017">
    <property type="protein sequence ID" value="KAI4464310.1"/>
    <property type="molecule type" value="Genomic_DNA"/>
</dbReference>
<accession>A0ACB9TBW5</accession>
<sequence>MAKQDRKGTLDEDTNKGCVEMDGLATSKAGLLSNPSTNGSWLFPSASGRTILTPASTVIASSLLLTATAQNVRLQDLPPEEAQQYIEKKDQTLKYAPKIESNVPALRYIGNQRQHVLEDIYLANQYHGQDGIGGYLYGYAVPDIAKTERKKAGGDLRGSYQYINGGGQEIKVQYWDDGNGFHQVDNVPKILPKQIDDAPEVKAAKDAHLKRWREEAERNSRPVEYPYSGDQYKDQYQSNLNNVDYSGQYSENRQNYEPNPTPPPKEWEYKPSEEEKGPPRGFFYNYDYPVGIIVSKQGNQDYQKRSLADIYNQNRAGFDSQLKYSQVACLRSYVDMFEITVQIDIIYCIIILSCINKIFIILTTMPVFTNAELANMHFLYGLANGNALEARRGGSSEKGEKSAKKTTSIMKAVMIFFGLSLVLVFDSGAPVSASSPSETATHQGTCSGPSEYFQSLGYAKSLIGEQVAKGK</sequence>